<proteinExistence type="predicted"/>
<evidence type="ECO:0000256" key="5">
    <source>
        <dbReference type="ARBA" id="ARBA00023004"/>
    </source>
</evidence>
<evidence type="ECO:0000256" key="3">
    <source>
        <dbReference type="ARBA" id="ARBA00022723"/>
    </source>
</evidence>
<dbReference type="InterPro" id="IPR051269">
    <property type="entry name" value="Fe-S_cluster_ET"/>
</dbReference>
<dbReference type="RefSeq" id="WP_188686031.1">
    <property type="nucleotide sequence ID" value="NZ_BMIS01000013.1"/>
</dbReference>
<dbReference type="GO" id="GO:0046872">
    <property type="term" value="F:metal ion binding"/>
    <property type="evidence" value="ECO:0007669"/>
    <property type="project" value="UniProtKB-KW"/>
</dbReference>
<keyword evidence="3" id="KW-0479">Metal-binding</keyword>
<dbReference type="SUPFAM" id="SSF54862">
    <property type="entry name" value="4Fe-4S ferredoxins"/>
    <property type="match status" value="1"/>
</dbReference>
<keyword evidence="6" id="KW-0411">Iron-sulfur</keyword>
<name>A0A917AWG8_9MICC</name>
<evidence type="ECO:0000256" key="1">
    <source>
        <dbReference type="ARBA" id="ARBA00001927"/>
    </source>
</evidence>
<keyword evidence="9" id="KW-1185">Reference proteome</keyword>
<evidence type="ECO:0000256" key="6">
    <source>
        <dbReference type="ARBA" id="ARBA00023014"/>
    </source>
</evidence>
<organism evidence="8 9">
    <name type="scientific">Nesterenkonia cremea</name>
    <dbReference type="NCBI Taxonomy" id="1882340"/>
    <lineage>
        <taxon>Bacteria</taxon>
        <taxon>Bacillati</taxon>
        <taxon>Actinomycetota</taxon>
        <taxon>Actinomycetes</taxon>
        <taxon>Micrococcales</taxon>
        <taxon>Micrococcaceae</taxon>
        <taxon>Nesterenkonia</taxon>
    </lineage>
</organism>
<keyword evidence="5" id="KW-0408">Iron</keyword>
<reference evidence="8" key="1">
    <citation type="journal article" date="2014" name="Int. J. Syst. Evol. Microbiol.">
        <title>Complete genome sequence of Corynebacterium casei LMG S-19264T (=DSM 44701T), isolated from a smear-ripened cheese.</title>
        <authorList>
            <consortium name="US DOE Joint Genome Institute (JGI-PGF)"/>
            <person name="Walter F."/>
            <person name="Albersmeier A."/>
            <person name="Kalinowski J."/>
            <person name="Ruckert C."/>
        </authorList>
    </citation>
    <scope>NUCLEOTIDE SEQUENCE</scope>
    <source>
        <strain evidence="8">CGMCC 1.15388</strain>
    </source>
</reference>
<evidence type="ECO:0000256" key="2">
    <source>
        <dbReference type="ARBA" id="ARBA00022448"/>
    </source>
</evidence>
<reference evidence="8" key="2">
    <citation type="submission" date="2020-09" db="EMBL/GenBank/DDBJ databases">
        <authorList>
            <person name="Sun Q."/>
            <person name="Zhou Y."/>
        </authorList>
    </citation>
    <scope>NUCLEOTIDE SEQUENCE</scope>
    <source>
        <strain evidence="8">CGMCC 1.15388</strain>
    </source>
</reference>
<dbReference type="AlphaFoldDB" id="A0A917AWG8"/>
<gene>
    <name evidence="8" type="ORF">GCM10011401_23870</name>
</gene>
<keyword evidence="7" id="KW-0003">3Fe-4S</keyword>
<evidence type="ECO:0000313" key="8">
    <source>
        <dbReference type="EMBL" id="GGE75760.1"/>
    </source>
</evidence>
<sequence>MRIDVNMSKCQNHGQCAISAPGHFWFDEEGRLSYRSEFTRDFLDDVEDAMDACPMQAITVVDDE</sequence>
<dbReference type="PANTHER" id="PTHR36923">
    <property type="entry name" value="FERREDOXIN"/>
    <property type="match status" value="1"/>
</dbReference>
<comment type="caution">
    <text evidence="8">The sequence shown here is derived from an EMBL/GenBank/DDBJ whole genome shotgun (WGS) entry which is preliminary data.</text>
</comment>
<keyword evidence="4" id="KW-0249">Electron transport</keyword>
<dbReference type="PANTHER" id="PTHR36923:SF3">
    <property type="entry name" value="FERREDOXIN"/>
    <property type="match status" value="1"/>
</dbReference>
<evidence type="ECO:0000256" key="4">
    <source>
        <dbReference type="ARBA" id="ARBA00022982"/>
    </source>
</evidence>
<dbReference type="EMBL" id="BMIS01000013">
    <property type="protein sequence ID" value="GGE75760.1"/>
    <property type="molecule type" value="Genomic_DNA"/>
</dbReference>
<evidence type="ECO:0000256" key="7">
    <source>
        <dbReference type="ARBA" id="ARBA00023291"/>
    </source>
</evidence>
<comment type="cofactor">
    <cofactor evidence="1">
        <name>[3Fe-4S] cluster</name>
        <dbReference type="ChEBI" id="CHEBI:21137"/>
    </cofactor>
</comment>
<dbReference type="GO" id="GO:0051538">
    <property type="term" value="F:3 iron, 4 sulfur cluster binding"/>
    <property type="evidence" value="ECO:0007669"/>
    <property type="project" value="UniProtKB-KW"/>
</dbReference>
<dbReference type="Pfam" id="PF13370">
    <property type="entry name" value="Fer4_13"/>
    <property type="match status" value="1"/>
</dbReference>
<keyword evidence="2" id="KW-0813">Transport</keyword>
<dbReference type="Gene3D" id="3.30.70.20">
    <property type="match status" value="1"/>
</dbReference>
<protein>
    <submittedName>
        <fullName evidence="8">Ferredoxin</fullName>
    </submittedName>
</protein>
<accession>A0A917AWG8</accession>
<evidence type="ECO:0000313" key="9">
    <source>
        <dbReference type="Proteomes" id="UP000633136"/>
    </source>
</evidence>
<dbReference type="Proteomes" id="UP000633136">
    <property type="component" value="Unassembled WGS sequence"/>
</dbReference>